<dbReference type="AlphaFoldDB" id="A0A1F6DSB6"/>
<dbReference type="STRING" id="1798494.A3C18_00470"/>
<comment type="caution">
    <text evidence="1">The sequence shown here is derived from an EMBL/GenBank/DDBJ whole genome shotgun (WGS) entry which is preliminary data.</text>
</comment>
<evidence type="ECO:0000313" key="2">
    <source>
        <dbReference type="Proteomes" id="UP000178328"/>
    </source>
</evidence>
<evidence type="ECO:0000313" key="1">
    <source>
        <dbReference type="EMBL" id="OGG64334.1"/>
    </source>
</evidence>
<accession>A0A1F6DSB6</accession>
<sequence>MKDSMLDLTKRYLSGEKLGPADFAQTLYGLMRKHINTGTSQEKGMFEETLKYGQRVEVVDLSEFYVAGKKLCRDSLDSRNWTRLSDTLLQGFVEAGKVRVASVAIAAMRFYSGNNATLEATLMKIALPLLREPSDIIDFGLAISSDRAFIMFNTMIGGNPGYYALIESRRAKERATEEQAKADSVASL</sequence>
<protein>
    <submittedName>
        <fullName evidence="1">Uncharacterized protein</fullName>
    </submittedName>
</protein>
<gene>
    <name evidence="1" type="ORF">A3C18_00470</name>
</gene>
<dbReference type="Proteomes" id="UP000178328">
    <property type="component" value="Unassembled WGS sequence"/>
</dbReference>
<reference evidence="1 2" key="1">
    <citation type="journal article" date="2016" name="Nat. Commun.">
        <title>Thousands of microbial genomes shed light on interconnected biogeochemical processes in an aquifer system.</title>
        <authorList>
            <person name="Anantharaman K."/>
            <person name="Brown C.T."/>
            <person name="Hug L.A."/>
            <person name="Sharon I."/>
            <person name="Castelle C.J."/>
            <person name="Probst A.J."/>
            <person name="Thomas B.C."/>
            <person name="Singh A."/>
            <person name="Wilkins M.J."/>
            <person name="Karaoz U."/>
            <person name="Brodie E.L."/>
            <person name="Williams K.H."/>
            <person name="Hubbard S.S."/>
            <person name="Banfield J.F."/>
        </authorList>
    </citation>
    <scope>NUCLEOTIDE SEQUENCE [LARGE SCALE GENOMIC DNA]</scope>
</reference>
<organism evidence="1 2">
    <name type="scientific">Candidatus Kaiserbacteria bacterium RIFCSPHIGHO2_02_FULL_54_11b</name>
    <dbReference type="NCBI Taxonomy" id="1798494"/>
    <lineage>
        <taxon>Bacteria</taxon>
        <taxon>Candidatus Kaiseribacteriota</taxon>
    </lineage>
</organism>
<name>A0A1F6DSB6_9BACT</name>
<proteinExistence type="predicted"/>
<dbReference type="EMBL" id="MFLH01000029">
    <property type="protein sequence ID" value="OGG64334.1"/>
    <property type="molecule type" value="Genomic_DNA"/>
</dbReference>